<dbReference type="EMBL" id="JANBQB010000735">
    <property type="protein sequence ID" value="KAJ1973909.1"/>
    <property type="molecule type" value="Genomic_DNA"/>
</dbReference>
<dbReference type="OrthoDB" id="10250783at2759"/>
<dbReference type="InterPro" id="IPR011249">
    <property type="entry name" value="Metalloenz_LuxS/M16"/>
</dbReference>
<dbReference type="AlphaFoldDB" id="A0A9W8EB81"/>
<keyword evidence="10" id="KW-0862">Zinc</keyword>
<evidence type="ECO:0000256" key="7">
    <source>
        <dbReference type="ARBA" id="ARBA00022670"/>
    </source>
</evidence>
<comment type="function">
    <text evidence="15">Degrades mitochondrial transit peptides after their cleavage in the intermembrane space or in the matrix, and presequence peptides; clearance of these peptides is required to keep the presequence processing machinery running. Preferentially cleaves the N-terminal side of paired basic amino acid residues. Also degrades other unstructured peptides. May function as an ATP-dependent peptidase as opposed to a metalloendopeptidase.</text>
</comment>
<dbReference type="GO" id="GO:0005758">
    <property type="term" value="C:mitochondrial intermembrane space"/>
    <property type="evidence" value="ECO:0007669"/>
    <property type="project" value="UniProtKB-SubCell"/>
</dbReference>
<keyword evidence="12" id="KW-0482">Metalloprotease</keyword>
<dbReference type="Pfam" id="PF00675">
    <property type="entry name" value="Peptidase_M16"/>
    <property type="match status" value="1"/>
</dbReference>
<dbReference type="PANTHER" id="PTHR43016:SF13">
    <property type="entry name" value="PRESEQUENCE PROTEASE, MITOCHONDRIAL"/>
    <property type="match status" value="1"/>
</dbReference>
<comment type="similarity">
    <text evidence="4">Belongs to the peptidase M16 family. PreP subfamily.</text>
</comment>
<evidence type="ECO:0000256" key="10">
    <source>
        <dbReference type="ARBA" id="ARBA00022833"/>
    </source>
</evidence>
<dbReference type="InterPro" id="IPR001431">
    <property type="entry name" value="Pept_M16_Zn_BS"/>
</dbReference>
<evidence type="ECO:0000256" key="6">
    <source>
        <dbReference type="ARBA" id="ARBA00020167"/>
    </source>
</evidence>
<evidence type="ECO:0000256" key="5">
    <source>
        <dbReference type="ARBA" id="ARBA00011853"/>
    </source>
</evidence>
<evidence type="ECO:0000256" key="2">
    <source>
        <dbReference type="ARBA" id="ARBA00004305"/>
    </source>
</evidence>
<dbReference type="Pfam" id="PF05193">
    <property type="entry name" value="Peptidase_M16_C"/>
    <property type="match status" value="1"/>
</dbReference>
<dbReference type="FunFam" id="3.30.830.10:FF:000011">
    <property type="entry name" value="Presequence protease, mitochondrial"/>
    <property type="match status" value="1"/>
</dbReference>
<evidence type="ECO:0000313" key="17">
    <source>
        <dbReference type="EMBL" id="KAJ1973909.1"/>
    </source>
</evidence>
<dbReference type="FunFam" id="3.30.830.10:FF:000009">
    <property type="entry name" value="Presequence protease, mitochondrial"/>
    <property type="match status" value="1"/>
</dbReference>
<dbReference type="SMART" id="SM01264">
    <property type="entry name" value="M16C_associated"/>
    <property type="match status" value="1"/>
</dbReference>
<evidence type="ECO:0000256" key="4">
    <source>
        <dbReference type="ARBA" id="ARBA00007575"/>
    </source>
</evidence>
<evidence type="ECO:0000256" key="8">
    <source>
        <dbReference type="ARBA" id="ARBA00022723"/>
    </source>
</evidence>
<evidence type="ECO:0000256" key="11">
    <source>
        <dbReference type="ARBA" id="ARBA00022946"/>
    </source>
</evidence>
<keyword evidence="11" id="KW-0809">Transit peptide</keyword>
<evidence type="ECO:0000256" key="3">
    <source>
        <dbReference type="ARBA" id="ARBA00004569"/>
    </source>
</evidence>
<keyword evidence="18" id="KW-1185">Reference proteome</keyword>
<dbReference type="SUPFAM" id="SSF63411">
    <property type="entry name" value="LuxS/MPP-like metallohydrolase"/>
    <property type="match status" value="4"/>
</dbReference>
<gene>
    <name evidence="17" type="primary">CYM1</name>
    <name evidence="17" type="ORF">H4R34_004917</name>
</gene>
<organism evidence="17 18">
    <name type="scientific">Dimargaris verticillata</name>
    <dbReference type="NCBI Taxonomy" id="2761393"/>
    <lineage>
        <taxon>Eukaryota</taxon>
        <taxon>Fungi</taxon>
        <taxon>Fungi incertae sedis</taxon>
        <taxon>Zoopagomycota</taxon>
        <taxon>Kickxellomycotina</taxon>
        <taxon>Dimargaritomycetes</taxon>
        <taxon>Dimargaritales</taxon>
        <taxon>Dimargaritaceae</taxon>
        <taxon>Dimargaris</taxon>
    </lineage>
</organism>
<dbReference type="InterPro" id="IPR007863">
    <property type="entry name" value="Peptidase_M16_C"/>
</dbReference>
<dbReference type="Gene3D" id="3.30.830.10">
    <property type="entry name" value="Metalloenzyme, LuxS/M16 peptidase-like"/>
    <property type="match status" value="4"/>
</dbReference>
<name>A0A9W8EB81_9FUNG</name>
<sequence length="1016" mass="112955">MQYLNTRLKPVASALVHQLQGPRLLRSAPHLGATAFQRFIATQTSSTGPLAKVAQDFAPGQVVHGFKVKEIRHVDELSATAILLTHERTRAEYLHVARDDTNNVFSVGFATAPTDSTGVSHILEHTVLCGSRKYPVRDPFFKMLNRSMSTFMNAWTAHDYTQYPFATQNLQDFNNLRDVYLDAAFHPLLEPMDFYQEGWRIERQNPLDTSSPWTFKGVVYNEMKGAMSDPGSLFATKAQQALYPDGTYHHVSGGDPSYITDLTHADLVAFHRAHYHPSNARFYSYGSVALKPQLEAIDRTLAPFAPQATPTADFTNRLPDGLHRVITQGPLDTTVPENRQTKLSLTYLTNSTSDLFETFAVGFAARLLLSGVASPMHQALIDTNLGSEYAANTGYDPFCPTSSLSIGLQGVDTSEQALVEAAIRHTLETTAKEGFPTKAIESVIHLIEMSHKHKTANFGLSLMQSVSTGWFHGLNPIDLMEITKNVTQLRGELAGGPFFQTLMRKYLIDNPKQLVFTMEPNRDYNAQMAAEEEQRLVAKVSQFTPQDVAHWTDVGHDLLKAQNNEKQDLSCLPTLQLADIPLETKRVPLNHTSVQHCPVQWHVAPTNGLSYLRAINTVDHIPSDLAPYVPLFCDALTMCGTHTRSMADLERDLLLYTSGVSISHHLSPDSTNFDQVEQGISFTSHCLDANVPRMYQLIQEIVQETDFGKTDRLKTLIVGNASGLWNSIADSGHIYARTLAMADLSPLGHRANVYQGFDQLALLSQLTAQASLSDVATKLKQLSILVFNQTSLRAAVTTSDNSVSINQAQLDQFLQAYPRLSDATTTPPATDKFSPTLGRKQFAPMPFATNFSAQCFRTVPFTHDDNPKLQLLSKLMTTHFLHREIREKNGAYGGGATFSSQSGTFSFYSYRDPNPFSTVEVYRKAVDWAAQRTFDDREMTEAKLSLFSDIDAPVSLYQEGMTYFVSRITDDMRQKRRDAFMRMTSADVQEAAAKYLANPAQASTAALPSDWETKAV</sequence>
<dbReference type="GO" id="GO:0005759">
    <property type="term" value="C:mitochondrial matrix"/>
    <property type="evidence" value="ECO:0007669"/>
    <property type="project" value="UniProtKB-SubCell"/>
</dbReference>
<dbReference type="PANTHER" id="PTHR43016">
    <property type="entry name" value="PRESEQUENCE PROTEASE"/>
    <property type="match status" value="1"/>
</dbReference>
<evidence type="ECO:0000256" key="9">
    <source>
        <dbReference type="ARBA" id="ARBA00022801"/>
    </source>
</evidence>
<evidence type="ECO:0000259" key="16">
    <source>
        <dbReference type="SMART" id="SM01264"/>
    </source>
</evidence>
<keyword evidence="13" id="KW-0496">Mitochondrion</keyword>
<accession>A0A9W8EB81</accession>
<dbReference type="Proteomes" id="UP001151582">
    <property type="component" value="Unassembled WGS sequence"/>
</dbReference>
<protein>
    <recommendedName>
        <fullName evidence="6">Presequence protease, mitochondrial</fullName>
    </recommendedName>
    <alternativeName>
        <fullName evidence="14">Pitrilysin metalloproteinase</fullName>
    </alternativeName>
</protein>
<evidence type="ECO:0000256" key="13">
    <source>
        <dbReference type="ARBA" id="ARBA00023128"/>
    </source>
</evidence>
<dbReference type="Pfam" id="PF22516">
    <property type="entry name" value="PreP_C"/>
    <property type="match status" value="1"/>
</dbReference>
<comment type="subunit">
    <text evidence="5">Monomer and homodimer; homodimerization is induced by binding of the substrate.</text>
</comment>
<evidence type="ECO:0000256" key="12">
    <source>
        <dbReference type="ARBA" id="ARBA00023049"/>
    </source>
</evidence>
<dbReference type="GO" id="GO:0004222">
    <property type="term" value="F:metalloendopeptidase activity"/>
    <property type="evidence" value="ECO:0007669"/>
    <property type="project" value="InterPro"/>
</dbReference>
<comment type="caution">
    <text evidence="17">The sequence shown here is derived from an EMBL/GenBank/DDBJ whole genome shotgun (WGS) entry which is preliminary data.</text>
</comment>
<keyword evidence="7 17" id="KW-0645">Protease</keyword>
<dbReference type="InterPro" id="IPR013578">
    <property type="entry name" value="Peptidase_M16C_assoc"/>
</dbReference>
<dbReference type="PROSITE" id="PS00143">
    <property type="entry name" value="INSULINASE"/>
    <property type="match status" value="1"/>
</dbReference>
<dbReference type="GO" id="GO:0046872">
    <property type="term" value="F:metal ion binding"/>
    <property type="evidence" value="ECO:0007669"/>
    <property type="project" value="UniProtKB-KW"/>
</dbReference>
<evidence type="ECO:0000256" key="15">
    <source>
        <dbReference type="ARBA" id="ARBA00045897"/>
    </source>
</evidence>
<reference evidence="17" key="1">
    <citation type="submission" date="2022-07" db="EMBL/GenBank/DDBJ databases">
        <title>Phylogenomic reconstructions and comparative analyses of Kickxellomycotina fungi.</title>
        <authorList>
            <person name="Reynolds N.K."/>
            <person name="Stajich J.E."/>
            <person name="Barry K."/>
            <person name="Grigoriev I.V."/>
            <person name="Crous P."/>
            <person name="Smith M.E."/>
        </authorList>
    </citation>
    <scope>NUCLEOTIDE SEQUENCE</scope>
    <source>
        <strain evidence="17">RSA 567</strain>
    </source>
</reference>
<evidence type="ECO:0000256" key="14">
    <source>
        <dbReference type="ARBA" id="ARBA00034552"/>
    </source>
</evidence>
<dbReference type="InterPro" id="IPR011765">
    <property type="entry name" value="Pept_M16_N"/>
</dbReference>
<comment type="subcellular location">
    <subcellularLocation>
        <location evidence="3">Mitochondrion intermembrane space</location>
    </subcellularLocation>
    <subcellularLocation>
        <location evidence="2">Mitochondrion matrix</location>
    </subcellularLocation>
</comment>
<keyword evidence="8" id="KW-0479">Metal-binding</keyword>
<dbReference type="InterPro" id="IPR055130">
    <property type="entry name" value="PreP_C"/>
</dbReference>
<evidence type="ECO:0000313" key="18">
    <source>
        <dbReference type="Proteomes" id="UP001151582"/>
    </source>
</evidence>
<evidence type="ECO:0000256" key="1">
    <source>
        <dbReference type="ARBA" id="ARBA00001947"/>
    </source>
</evidence>
<proteinExistence type="inferred from homology"/>
<dbReference type="GO" id="GO:0016485">
    <property type="term" value="P:protein processing"/>
    <property type="evidence" value="ECO:0007669"/>
    <property type="project" value="TreeGrafter"/>
</dbReference>
<keyword evidence="9" id="KW-0378">Hydrolase</keyword>
<dbReference type="FunFam" id="3.30.830.10:FF:000013">
    <property type="entry name" value="Mitochondrial presequence protease"/>
    <property type="match status" value="1"/>
</dbReference>
<dbReference type="Pfam" id="PF08367">
    <property type="entry name" value="M16C_assoc"/>
    <property type="match status" value="1"/>
</dbReference>
<feature type="domain" description="Peptidase M16C associated" evidence="16">
    <location>
        <begin position="518"/>
        <end position="766"/>
    </location>
</feature>
<comment type="cofactor">
    <cofactor evidence="1">
        <name>Zn(2+)</name>
        <dbReference type="ChEBI" id="CHEBI:29105"/>
    </cofactor>
</comment>